<sequence>MNLVTDTCQCLRLYFPVDYPQFKCTVMQQWQVFSAEIKGLSHH</sequence>
<dbReference type="EMBL" id="JYDW01000850">
    <property type="protein sequence ID" value="KRZ47391.1"/>
    <property type="molecule type" value="Genomic_DNA"/>
</dbReference>
<gene>
    <name evidence="1" type="ORF">T02_2969</name>
</gene>
<protein>
    <submittedName>
        <fullName evidence="1">Uncharacterized protein</fullName>
    </submittedName>
</protein>
<reference evidence="1" key="1">
    <citation type="submission" date="2015-05" db="EMBL/GenBank/DDBJ databases">
        <title>Evolution of Trichinella species and genotypes.</title>
        <authorList>
            <person name="Korhonen P.K."/>
            <person name="Edoardo P."/>
            <person name="Giuseppe L.R."/>
            <person name="Gasser R.B."/>
        </authorList>
    </citation>
    <scope>NUCLEOTIDE SEQUENCE [LARGE SCALE GENOMIC DNA]</scope>
    <source>
        <strain evidence="1">ISS10</strain>
    </source>
</reference>
<evidence type="ECO:0000313" key="1">
    <source>
        <dbReference type="EMBL" id="KRZ47391.1"/>
    </source>
</evidence>
<comment type="caution">
    <text evidence="1">The sequence shown here is derived from an EMBL/GenBank/DDBJ whole genome shotgun (WGS) entry which is preliminary data.</text>
</comment>
<accession>A0A0V1KJE0</accession>
<dbReference type="AlphaFoldDB" id="A0A0V1KJE0"/>
<proteinExistence type="predicted"/>
<keyword evidence="2" id="KW-1185">Reference proteome</keyword>
<name>A0A0V1KJE0_9BILA</name>
<dbReference type="Proteomes" id="UP000054721">
    <property type="component" value="Unassembled WGS sequence"/>
</dbReference>
<organism evidence="1 2">
    <name type="scientific">Trichinella nativa</name>
    <dbReference type="NCBI Taxonomy" id="6335"/>
    <lineage>
        <taxon>Eukaryota</taxon>
        <taxon>Metazoa</taxon>
        <taxon>Ecdysozoa</taxon>
        <taxon>Nematoda</taxon>
        <taxon>Enoplea</taxon>
        <taxon>Dorylaimia</taxon>
        <taxon>Trichinellida</taxon>
        <taxon>Trichinellidae</taxon>
        <taxon>Trichinella</taxon>
    </lineage>
</organism>
<evidence type="ECO:0000313" key="2">
    <source>
        <dbReference type="Proteomes" id="UP000054721"/>
    </source>
</evidence>